<dbReference type="Proteomes" id="UP000503399">
    <property type="component" value="Chromosome"/>
</dbReference>
<name>A0A6F8ZFR8_9FIRM</name>
<evidence type="ECO:0000313" key="2">
    <source>
        <dbReference type="Proteomes" id="UP000503399"/>
    </source>
</evidence>
<organism evidence="1 2">
    <name type="scientific">Candidatus Hydrogenisulfobacillus filiaventi</name>
    <dbReference type="NCBI Taxonomy" id="2707344"/>
    <lineage>
        <taxon>Bacteria</taxon>
        <taxon>Bacillati</taxon>
        <taxon>Bacillota</taxon>
        <taxon>Clostridia</taxon>
        <taxon>Eubacteriales</taxon>
        <taxon>Clostridiales Family XVII. Incertae Sedis</taxon>
        <taxon>Candidatus Hydrogenisulfobacillus</taxon>
    </lineage>
</organism>
<protein>
    <recommendedName>
        <fullName evidence="3">AMP-dependent synthetase/ligase domain-containing protein</fullName>
    </recommendedName>
</protein>
<proteinExistence type="predicted"/>
<keyword evidence="2" id="KW-1185">Reference proteome</keyword>
<sequence>MYVAPTLENLLAARAASPAPFLVTDPEGPVLSYVWLAAAVADWSAAFDRAGLGAGGRLALVLAPGPAWTVAYLAALNRGLLLAALDPAAPPSGSG</sequence>
<evidence type="ECO:0000313" key="1">
    <source>
        <dbReference type="EMBL" id="CAB1128544.1"/>
    </source>
</evidence>
<dbReference type="KEGG" id="hfv:R50_1038"/>
<reference evidence="1 2" key="1">
    <citation type="submission" date="2020-02" db="EMBL/GenBank/DDBJ databases">
        <authorList>
            <person name="Hogendoorn C."/>
        </authorList>
    </citation>
    <scope>NUCLEOTIDE SEQUENCE [LARGE SCALE GENOMIC DNA]</scope>
    <source>
        <strain evidence="1">R501</strain>
    </source>
</reference>
<dbReference type="EMBL" id="LR778114">
    <property type="protein sequence ID" value="CAB1128544.1"/>
    <property type="molecule type" value="Genomic_DNA"/>
</dbReference>
<gene>
    <name evidence="1" type="ORF">R50_1038</name>
</gene>
<dbReference type="InterPro" id="IPR042099">
    <property type="entry name" value="ANL_N_sf"/>
</dbReference>
<dbReference type="SUPFAM" id="SSF56801">
    <property type="entry name" value="Acetyl-CoA synthetase-like"/>
    <property type="match status" value="1"/>
</dbReference>
<dbReference type="Gene3D" id="3.40.50.12780">
    <property type="entry name" value="N-terminal domain of ligase-like"/>
    <property type="match status" value="1"/>
</dbReference>
<dbReference type="AlphaFoldDB" id="A0A6F8ZFR8"/>
<accession>A0A6F8ZFR8</accession>
<evidence type="ECO:0008006" key="3">
    <source>
        <dbReference type="Google" id="ProtNLM"/>
    </source>
</evidence>